<keyword evidence="2" id="KW-0175">Coiled coil</keyword>
<name>A0A073J1X1_9RHOB</name>
<organism evidence="3 4">
    <name type="scientific">Pseudosulfitobacter pseudonitzschiae</name>
    <dbReference type="NCBI Taxonomy" id="1402135"/>
    <lineage>
        <taxon>Bacteria</taxon>
        <taxon>Pseudomonadati</taxon>
        <taxon>Pseudomonadota</taxon>
        <taxon>Alphaproteobacteria</taxon>
        <taxon>Rhodobacterales</taxon>
        <taxon>Roseobacteraceae</taxon>
        <taxon>Pseudosulfitobacter</taxon>
    </lineage>
</organism>
<dbReference type="PROSITE" id="PS50937">
    <property type="entry name" value="HTH_MERR_2"/>
    <property type="match status" value="1"/>
</dbReference>
<dbReference type="SUPFAM" id="SSF46955">
    <property type="entry name" value="Putative DNA-binding domain"/>
    <property type="match status" value="1"/>
</dbReference>
<protein>
    <submittedName>
        <fullName evidence="3">MerR family transcriptional regulator</fullName>
    </submittedName>
</protein>
<evidence type="ECO:0000256" key="2">
    <source>
        <dbReference type="SAM" id="Coils"/>
    </source>
</evidence>
<dbReference type="InterPro" id="IPR000551">
    <property type="entry name" value="MerR-type_HTH_dom"/>
</dbReference>
<dbReference type="Pfam" id="PF13411">
    <property type="entry name" value="MerR_1"/>
    <property type="match status" value="1"/>
</dbReference>
<sequence>MSDDRLTFKEMCAEFEVTPRTLRYYEYIELLQPDREGRARYYGPRERARMKLILKGRKFGFQLEDIRQWLLIYEREGTHAQWNKWIDMADGQIKELTEQRAHLDEALSELKQLRRDIGEELGRPAAETSDV</sequence>
<evidence type="ECO:0000313" key="3">
    <source>
        <dbReference type="EMBL" id="KEJ96563.1"/>
    </source>
</evidence>
<evidence type="ECO:0000256" key="1">
    <source>
        <dbReference type="ARBA" id="ARBA00023125"/>
    </source>
</evidence>
<dbReference type="EMBL" id="JAMD01000003">
    <property type="protein sequence ID" value="KEJ96563.1"/>
    <property type="molecule type" value="Genomic_DNA"/>
</dbReference>
<dbReference type="OrthoDB" id="9803659at2"/>
<dbReference type="InterPro" id="IPR047057">
    <property type="entry name" value="MerR_fam"/>
</dbReference>
<gene>
    <name evidence="3" type="ORF">SUH3_14495</name>
</gene>
<dbReference type="GeneID" id="68869121"/>
<dbReference type="Gene3D" id="1.10.1660.10">
    <property type="match status" value="1"/>
</dbReference>
<evidence type="ECO:0000313" key="4">
    <source>
        <dbReference type="Proteomes" id="UP000027746"/>
    </source>
</evidence>
<dbReference type="CDD" id="cd04776">
    <property type="entry name" value="HTH_GnyR"/>
    <property type="match status" value="1"/>
</dbReference>
<dbReference type="GO" id="GO:0003700">
    <property type="term" value="F:DNA-binding transcription factor activity"/>
    <property type="evidence" value="ECO:0007669"/>
    <property type="project" value="InterPro"/>
</dbReference>
<comment type="caution">
    <text evidence="3">The sequence shown here is derived from an EMBL/GenBank/DDBJ whole genome shotgun (WGS) entry which is preliminary data.</text>
</comment>
<dbReference type="AlphaFoldDB" id="A0A073J1X1"/>
<keyword evidence="4" id="KW-1185">Reference proteome</keyword>
<dbReference type="PANTHER" id="PTHR30204">
    <property type="entry name" value="REDOX-CYCLING DRUG-SENSING TRANSCRIPTIONAL ACTIVATOR SOXR"/>
    <property type="match status" value="1"/>
</dbReference>
<proteinExistence type="predicted"/>
<dbReference type="Proteomes" id="UP000027746">
    <property type="component" value="Unassembled WGS sequence"/>
</dbReference>
<dbReference type="GO" id="GO:0003677">
    <property type="term" value="F:DNA binding"/>
    <property type="evidence" value="ECO:0007669"/>
    <property type="project" value="UniProtKB-KW"/>
</dbReference>
<accession>A0A073J1X1</accession>
<feature type="coiled-coil region" evidence="2">
    <location>
        <begin position="86"/>
        <end position="123"/>
    </location>
</feature>
<dbReference type="RefSeq" id="WP_051694107.1">
    <property type="nucleotide sequence ID" value="NZ_CP054599.1"/>
</dbReference>
<dbReference type="InterPro" id="IPR009061">
    <property type="entry name" value="DNA-bd_dom_put_sf"/>
</dbReference>
<dbReference type="PANTHER" id="PTHR30204:SF58">
    <property type="entry name" value="HTH-TYPE TRANSCRIPTIONAL REGULATOR YFMP"/>
    <property type="match status" value="1"/>
</dbReference>
<keyword evidence="1" id="KW-0238">DNA-binding</keyword>
<reference evidence="3 4" key="1">
    <citation type="submission" date="2014-01" db="EMBL/GenBank/DDBJ databases">
        <title>Sulfitobacter sp. H3 (MCCC 1A00686) Genome Sequencing.</title>
        <authorList>
            <person name="Lai Q."/>
            <person name="Hong Z."/>
        </authorList>
    </citation>
    <scope>NUCLEOTIDE SEQUENCE [LARGE SCALE GENOMIC DNA]</scope>
    <source>
        <strain evidence="3 4">H3</strain>
    </source>
</reference>
<dbReference type="SMART" id="SM00422">
    <property type="entry name" value="HTH_MERR"/>
    <property type="match status" value="1"/>
</dbReference>